<comment type="caution">
    <text evidence="1">The sequence shown here is derived from an EMBL/GenBank/DDBJ whole genome shotgun (WGS) entry which is preliminary data.</text>
</comment>
<accession>A0AAV3P149</accession>
<dbReference type="PANTHER" id="PTHR35046">
    <property type="entry name" value="ZINC KNUCKLE (CCHC-TYPE) FAMILY PROTEIN"/>
    <property type="match status" value="1"/>
</dbReference>
<dbReference type="Proteomes" id="UP001454036">
    <property type="component" value="Unassembled WGS sequence"/>
</dbReference>
<dbReference type="EMBL" id="BAABME010000554">
    <property type="protein sequence ID" value="GAA0143742.1"/>
    <property type="molecule type" value="Genomic_DNA"/>
</dbReference>
<evidence type="ECO:0000313" key="2">
    <source>
        <dbReference type="Proteomes" id="UP001454036"/>
    </source>
</evidence>
<dbReference type="PANTHER" id="PTHR35046:SF18">
    <property type="entry name" value="RNA-DIRECTED DNA POLYMERASE"/>
    <property type="match status" value="1"/>
</dbReference>
<dbReference type="Gene3D" id="2.40.70.10">
    <property type="entry name" value="Acid Proteases"/>
    <property type="match status" value="1"/>
</dbReference>
<name>A0AAV3P149_LITER</name>
<organism evidence="1 2">
    <name type="scientific">Lithospermum erythrorhizon</name>
    <name type="common">Purple gromwell</name>
    <name type="synonym">Lithospermum officinale var. erythrorhizon</name>
    <dbReference type="NCBI Taxonomy" id="34254"/>
    <lineage>
        <taxon>Eukaryota</taxon>
        <taxon>Viridiplantae</taxon>
        <taxon>Streptophyta</taxon>
        <taxon>Embryophyta</taxon>
        <taxon>Tracheophyta</taxon>
        <taxon>Spermatophyta</taxon>
        <taxon>Magnoliopsida</taxon>
        <taxon>eudicotyledons</taxon>
        <taxon>Gunneridae</taxon>
        <taxon>Pentapetalae</taxon>
        <taxon>asterids</taxon>
        <taxon>lamiids</taxon>
        <taxon>Boraginales</taxon>
        <taxon>Boraginaceae</taxon>
        <taxon>Boraginoideae</taxon>
        <taxon>Lithospermeae</taxon>
        <taxon>Lithospermum</taxon>
    </lineage>
</organism>
<protein>
    <recommendedName>
        <fullName evidence="3">Gag-pol polyprotein</fullName>
    </recommendedName>
</protein>
<sequence>MKWDTYEYKKGSQYGKRLFVEAVELIQEEDDEDYEGEPVYDEEIVNGDEAPLLVVRSVCLTPRSSEGDDWLRNNIFQYTCTIEGKVCKLVIDSGSCENVVSEEAVKKLSLKTKTHPNLYKLKKDGEISVTQRSLVPFSIGAKYKDKAWCDVITMDAFHLLLGRPWQFDRHVVHDGKHNTYSFMMNNNKIILIPSKDVSPKPPPPPSKKNLLAQKEFMSEAVENGVTYILMVKTSVAKHEAQEEYVDVFPKELPKELPPLSGI</sequence>
<keyword evidence="2" id="KW-1185">Reference proteome</keyword>
<gene>
    <name evidence="1" type="ORF">LIER_04352</name>
</gene>
<dbReference type="AlphaFoldDB" id="A0AAV3P149"/>
<evidence type="ECO:0000313" key="1">
    <source>
        <dbReference type="EMBL" id="GAA0143742.1"/>
    </source>
</evidence>
<proteinExistence type="predicted"/>
<reference evidence="1 2" key="1">
    <citation type="submission" date="2024-01" db="EMBL/GenBank/DDBJ databases">
        <title>The complete chloroplast genome sequence of Lithospermum erythrorhizon: insights into the phylogenetic relationship among Boraginaceae species and the maternal lineages of purple gromwells.</title>
        <authorList>
            <person name="Okada T."/>
            <person name="Watanabe K."/>
        </authorList>
    </citation>
    <scope>NUCLEOTIDE SEQUENCE [LARGE SCALE GENOMIC DNA]</scope>
</reference>
<evidence type="ECO:0008006" key="3">
    <source>
        <dbReference type="Google" id="ProtNLM"/>
    </source>
</evidence>
<dbReference type="InterPro" id="IPR021109">
    <property type="entry name" value="Peptidase_aspartic_dom_sf"/>
</dbReference>
<dbReference type="SUPFAM" id="SSF50630">
    <property type="entry name" value="Acid proteases"/>
    <property type="match status" value="1"/>
</dbReference>
<dbReference type="CDD" id="cd00303">
    <property type="entry name" value="retropepsin_like"/>
    <property type="match status" value="1"/>
</dbReference>